<keyword evidence="9" id="KW-0472">Membrane</keyword>
<evidence type="ECO:0000256" key="2">
    <source>
        <dbReference type="ARBA" id="ARBA00007149"/>
    </source>
</evidence>
<protein>
    <recommendedName>
        <fullName evidence="4">Protein ROT1</fullName>
    </recommendedName>
    <alternativeName>
        <fullName evidence="3">Protein rot1</fullName>
    </alternativeName>
</protein>
<sequence length="90" mass="10152">MPASIRSLLVAAALYASYALAAGDPNLEGTWTTKSRKVVTGPGFYDPVNEKMFEPDLTGFSYSFTKDGFYEEAYYRAVSNRTFLLYNRDR</sequence>
<keyword evidence="13" id="KW-1185">Reference proteome</keyword>
<evidence type="ECO:0000256" key="11">
    <source>
        <dbReference type="SAM" id="SignalP"/>
    </source>
</evidence>
<keyword evidence="5" id="KW-0812">Transmembrane</keyword>
<evidence type="ECO:0000313" key="12">
    <source>
        <dbReference type="EMBL" id="MDI1488782.1"/>
    </source>
</evidence>
<gene>
    <name evidence="12" type="primary">ROT1_2</name>
    <name evidence="12" type="ORF">OHK93_008058</name>
</gene>
<evidence type="ECO:0000313" key="13">
    <source>
        <dbReference type="Proteomes" id="UP001161017"/>
    </source>
</evidence>
<name>A0AA43QMX4_9LECA</name>
<keyword evidence="6 11" id="KW-0732">Signal</keyword>
<dbReference type="PANTHER" id="PTHR28090:SF1">
    <property type="entry name" value="PROTEIN ROT1"/>
    <property type="match status" value="1"/>
</dbReference>
<comment type="caution">
    <text evidence="12">The sequence shown here is derived from an EMBL/GenBank/DDBJ whole genome shotgun (WGS) entry which is preliminary data.</text>
</comment>
<dbReference type="Proteomes" id="UP001161017">
    <property type="component" value="Unassembled WGS sequence"/>
</dbReference>
<comment type="subcellular location">
    <subcellularLocation>
        <location evidence="1">Endoplasmic reticulum membrane</location>
        <topology evidence="1">Single-pass type I membrane protein</topology>
    </subcellularLocation>
</comment>
<proteinExistence type="inferred from homology"/>
<organism evidence="12 13">
    <name type="scientific">Ramalina farinacea</name>
    <dbReference type="NCBI Taxonomy" id="258253"/>
    <lineage>
        <taxon>Eukaryota</taxon>
        <taxon>Fungi</taxon>
        <taxon>Dikarya</taxon>
        <taxon>Ascomycota</taxon>
        <taxon>Pezizomycotina</taxon>
        <taxon>Lecanoromycetes</taxon>
        <taxon>OSLEUM clade</taxon>
        <taxon>Lecanoromycetidae</taxon>
        <taxon>Lecanorales</taxon>
        <taxon>Lecanorineae</taxon>
        <taxon>Ramalinaceae</taxon>
        <taxon>Ramalina</taxon>
    </lineage>
</organism>
<dbReference type="PANTHER" id="PTHR28090">
    <property type="entry name" value="PROTEIN ROT1"/>
    <property type="match status" value="1"/>
</dbReference>
<dbReference type="EMBL" id="JAPUFD010000008">
    <property type="protein sequence ID" value="MDI1488782.1"/>
    <property type="molecule type" value="Genomic_DNA"/>
</dbReference>
<dbReference type="GO" id="GO:0051082">
    <property type="term" value="F:unfolded protein binding"/>
    <property type="evidence" value="ECO:0007669"/>
    <property type="project" value="TreeGrafter"/>
</dbReference>
<dbReference type="Pfam" id="PF10681">
    <property type="entry name" value="Rot1"/>
    <property type="match status" value="1"/>
</dbReference>
<keyword evidence="7" id="KW-0256">Endoplasmic reticulum</keyword>
<comment type="function">
    <text evidence="10">Required for normal levels of the cell wall 1,6-beta-glucan. Involved in a protein folding machinery chaperoning proteins acting in various physiological processes including cell wall synthesis and lysis of autophagic bodies.</text>
</comment>
<evidence type="ECO:0000256" key="9">
    <source>
        <dbReference type="ARBA" id="ARBA00023136"/>
    </source>
</evidence>
<feature type="signal peptide" evidence="11">
    <location>
        <begin position="1"/>
        <end position="23"/>
    </location>
</feature>
<dbReference type="GO" id="GO:0005789">
    <property type="term" value="C:endoplasmic reticulum membrane"/>
    <property type="evidence" value="ECO:0007669"/>
    <property type="project" value="UniProtKB-SubCell"/>
</dbReference>
<evidence type="ECO:0000256" key="1">
    <source>
        <dbReference type="ARBA" id="ARBA00004115"/>
    </source>
</evidence>
<evidence type="ECO:0000256" key="7">
    <source>
        <dbReference type="ARBA" id="ARBA00022824"/>
    </source>
</evidence>
<feature type="chain" id="PRO_5041381001" description="Protein ROT1" evidence="11">
    <location>
        <begin position="24"/>
        <end position="90"/>
    </location>
</feature>
<evidence type="ECO:0000256" key="4">
    <source>
        <dbReference type="ARBA" id="ARBA00017291"/>
    </source>
</evidence>
<evidence type="ECO:0000256" key="5">
    <source>
        <dbReference type="ARBA" id="ARBA00022692"/>
    </source>
</evidence>
<dbReference type="GO" id="GO:0006458">
    <property type="term" value="P:'de novo' protein folding"/>
    <property type="evidence" value="ECO:0007669"/>
    <property type="project" value="InterPro"/>
</dbReference>
<comment type="similarity">
    <text evidence="2">Belongs to the ROT1 family.</text>
</comment>
<evidence type="ECO:0000256" key="3">
    <source>
        <dbReference type="ARBA" id="ARBA00016195"/>
    </source>
</evidence>
<accession>A0AA43QMX4</accession>
<reference evidence="12" key="1">
    <citation type="journal article" date="2023" name="Genome Biol. Evol.">
        <title>First Whole Genome Sequence and Flow Cytometry Genome Size Data for the Lichen-Forming Fungus Ramalina farinacea (Ascomycota).</title>
        <authorList>
            <person name="Llewellyn T."/>
            <person name="Mian S."/>
            <person name="Hill R."/>
            <person name="Leitch I.J."/>
            <person name="Gaya E."/>
        </authorList>
    </citation>
    <scope>NUCLEOTIDE SEQUENCE</scope>
    <source>
        <strain evidence="12">LIQ254RAFAR</strain>
    </source>
</reference>
<dbReference type="InterPro" id="IPR019623">
    <property type="entry name" value="Rot1"/>
</dbReference>
<keyword evidence="8" id="KW-1133">Transmembrane helix</keyword>
<dbReference type="AlphaFoldDB" id="A0AA43QMX4"/>
<evidence type="ECO:0000256" key="10">
    <source>
        <dbReference type="ARBA" id="ARBA00024969"/>
    </source>
</evidence>
<evidence type="ECO:0000256" key="6">
    <source>
        <dbReference type="ARBA" id="ARBA00022729"/>
    </source>
</evidence>
<evidence type="ECO:0000256" key="8">
    <source>
        <dbReference type="ARBA" id="ARBA00022989"/>
    </source>
</evidence>